<evidence type="ECO:0000256" key="1">
    <source>
        <dbReference type="ARBA" id="ARBA00022723"/>
    </source>
</evidence>
<keyword evidence="6" id="KW-1185">Reference proteome</keyword>
<dbReference type="EMBL" id="CP039691">
    <property type="protein sequence ID" value="QCI98360.1"/>
    <property type="molecule type" value="Genomic_DNA"/>
</dbReference>
<dbReference type="OrthoDB" id="9801832at2"/>
<reference evidence="3 5" key="1">
    <citation type="submission" date="2019-04" db="EMBL/GenBank/DDBJ databases">
        <title>Complete genome sequence of Agrobacterium larrymoorei CFBP5473.</title>
        <authorList>
            <person name="Haryono M."/>
            <person name="Chou L."/>
            <person name="Lin Y.-C."/>
            <person name="Lai E.-M."/>
            <person name="Kuo C.-H."/>
        </authorList>
    </citation>
    <scope>NUCLEOTIDE SEQUENCE [LARGE SCALE GENOMIC DNA]</scope>
    <source>
        <strain evidence="3 5">CFBP5473</strain>
    </source>
</reference>
<evidence type="ECO:0000259" key="2">
    <source>
        <dbReference type="PROSITE" id="PS50846"/>
    </source>
</evidence>
<dbReference type="GO" id="GO:0046872">
    <property type="term" value="F:metal ion binding"/>
    <property type="evidence" value="ECO:0007669"/>
    <property type="project" value="UniProtKB-KW"/>
</dbReference>
<dbReference type="SUPFAM" id="SSF55008">
    <property type="entry name" value="HMA, heavy metal-associated domain"/>
    <property type="match status" value="1"/>
</dbReference>
<dbReference type="InterPro" id="IPR017969">
    <property type="entry name" value="Heavy-metal-associated_CS"/>
</dbReference>
<sequence>MTQTIFTVPDMTCGHCEKTIRGALADALPGADVSIDLSTHRVIVAGDADTAFAAMQEVGYSPERMG</sequence>
<dbReference type="AlphaFoldDB" id="A0A4D7E1L5"/>
<dbReference type="EMBL" id="CP072167">
    <property type="protein sequence ID" value="QYA06183.1"/>
    <property type="molecule type" value="Genomic_DNA"/>
</dbReference>
<proteinExistence type="predicted"/>
<organism evidence="3 5">
    <name type="scientific">Agrobacterium larrymoorei</name>
    <dbReference type="NCBI Taxonomy" id="160699"/>
    <lineage>
        <taxon>Bacteria</taxon>
        <taxon>Pseudomonadati</taxon>
        <taxon>Pseudomonadota</taxon>
        <taxon>Alphaproteobacteria</taxon>
        <taxon>Hyphomicrobiales</taxon>
        <taxon>Rhizobiaceae</taxon>
        <taxon>Rhizobium/Agrobacterium group</taxon>
        <taxon>Agrobacterium</taxon>
    </lineage>
</organism>
<evidence type="ECO:0000313" key="6">
    <source>
        <dbReference type="Proteomes" id="UP000826513"/>
    </source>
</evidence>
<dbReference type="CDD" id="cd00371">
    <property type="entry name" value="HMA"/>
    <property type="match status" value="1"/>
</dbReference>
<feature type="domain" description="HMA" evidence="2">
    <location>
        <begin position="2"/>
        <end position="66"/>
    </location>
</feature>
<dbReference type="InterPro" id="IPR036163">
    <property type="entry name" value="HMA_dom_sf"/>
</dbReference>
<gene>
    <name evidence="3" type="ORF">CFBP5473_10860</name>
    <name evidence="4" type="ORF">J5285_08860</name>
</gene>
<dbReference type="STRING" id="1367849.GCA_000518585_04375"/>
<keyword evidence="1" id="KW-0479">Metal-binding</keyword>
<dbReference type="InterPro" id="IPR006121">
    <property type="entry name" value="HMA_dom"/>
</dbReference>
<dbReference type="Proteomes" id="UP000298545">
    <property type="component" value="Chromosome circular"/>
</dbReference>
<protein>
    <submittedName>
        <fullName evidence="3">Heavy-metal-associated domain-containing protein</fullName>
    </submittedName>
</protein>
<evidence type="ECO:0000313" key="3">
    <source>
        <dbReference type="EMBL" id="QCI98360.1"/>
    </source>
</evidence>
<dbReference type="Pfam" id="PF00403">
    <property type="entry name" value="HMA"/>
    <property type="match status" value="1"/>
</dbReference>
<reference evidence="4 6" key="2">
    <citation type="submission" date="2021-03" db="EMBL/GenBank/DDBJ databases">
        <title>Rapid diversification of plasmids in a genus of pathogenic and nitrogen fixing bacteria.</title>
        <authorList>
            <person name="Weisberg A.J."/>
            <person name="Miller M."/>
            <person name="Ream W."/>
            <person name="Grunwald N.J."/>
            <person name="Chang J.H."/>
        </authorList>
    </citation>
    <scope>NUCLEOTIDE SEQUENCE [LARGE SCALE GENOMIC DNA]</scope>
    <source>
        <strain evidence="4 6">AF3.44</strain>
    </source>
</reference>
<dbReference type="PROSITE" id="PS50846">
    <property type="entry name" value="HMA_2"/>
    <property type="match status" value="1"/>
</dbReference>
<dbReference type="PROSITE" id="PS01047">
    <property type="entry name" value="HMA_1"/>
    <property type="match status" value="1"/>
</dbReference>
<name>A0A4D7E1L5_9HYPH</name>
<evidence type="ECO:0000313" key="5">
    <source>
        <dbReference type="Proteomes" id="UP000298545"/>
    </source>
</evidence>
<dbReference type="Gene3D" id="3.30.70.100">
    <property type="match status" value="1"/>
</dbReference>
<dbReference type="KEGG" id="alf:CFBP5473_10860"/>
<dbReference type="Proteomes" id="UP000826513">
    <property type="component" value="Chromosome 1"/>
</dbReference>
<evidence type="ECO:0000313" key="4">
    <source>
        <dbReference type="EMBL" id="QYA06183.1"/>
    </source>
</evidence>
<accession>A0A4D7E1L5</accession>
<dbReference type="RefSeq" id="WP_027676890.1">
    <property type="nucleotide sequence ID" value="NZ_CP039691.1"/>
</dbReference>